<evidence type="ECO:0000313" key="1">
    <source>
        <dbReference type="EMBL" id="HJF69175.1"/>
    </source>
</evidence>
<reference evidence="1" key="1">
    <citation type="journal article" date="2021" name="PeerJ">
        <title>Extensive microbial diversity within the chicken gut microbiome revealed by metagenomics and culture.</title>
        <authorList>
            <person name="Gilroy R."/>
            <person name="Ravi A."/>
            <person name="Getino M."/>
            <person name="Pursley I."/>
            <person name="Horton D.L."/>
            <person name="Alikhan N.F."/>
            <person name="Baker D."/>
            <person name="Gharbi K."/>
            <person name="Hall N."/>
            <person name="Watson M."/>
            <person name="Adriaenssens E.M."/>
            <person name="Foster-Nyarko E."/>
            <person name="Jarju S."/>
            <person name="Secka A."/>
            <person name="Antonio M."/>
            <person name="Oren A."/>
            <person name="Chaudhuri R.R."/>
            <person name="La Ragione R."/>
            <person name="Hildebrand F."/>
            <person name="Pallen M.J."/>
        </authorList>
    </citation>
    <scope>NUCLEOTIDE SEQUENCE</scope>
    <source>
        <strain evidence="1">6966</strain>
    </source>
</reference>
<evidence type="ECO:0008006" key="3">
    <source>
        <dbReference type="Google" id="ProtNLM"/>
    </source>
</evidence>
<evidence type="ECO:0000313" key="2">
    <source>
        <dbReference type="Proteomes" id="UP000742098"/>
    </source>
</evidence>
<protein>
    <recommendedName>
        <fullName evidence="3">Lipoprotein</fullName>
    </recommendedName>
</protein>
<dbReference type="PROSITE" id="PS51257">
    <property type="entry name" value="PROKAR_LIPOPROTEIN"/>
    <property type="match status" value="1"/>
</dbReference>
<dbReference type="AlphaFoldDB" id="A0A921H3S9"/>
<gene>
    <name evidence="1" type="ORF">K8V05_00290</name>
</gene>
<name>A0A921H3S9_9BACT</name>
<organism evidence="1 2">
    <name type="scientific">Butyricimonas virosa</name>
    <dbReference type="NCBI Taxonomy" id="544645"/>
    <lineage>
        <taxon>Bacteria</taxon>
        <taxon>Pseudomonadati</taxon>
        <taxon>Bacteroidota</taxon>
        <taxon>Bacteroidia</taxon>
        <taxon>Bacteroidales</taxon>
        <taxon>Odoribacteraceae</taxon>
        <taxon>Butyricimonas</taxon>
    </lineage>
</organism>
<proteinExistence type="predicted"/>
<reference evidence="1" key="2">
    <citation type="submission" date="2021-09" db="EMBL/GenBank/DDBJ databases">
        <authorList>
            <person name="Gilroy R."/>
        </authorList>
    </citation>
    <scope>NUCLEOTIDE SEQUENCE</scope>
    <source>
        <strain evidence="1">6966</strain>
    </source>
</reference>
<comment type="caution">
    <text evidence="1">The sequence shown here is derived from an EMBL/GenBank/DDBJ whole genome shotgun (WGS) entry which is preliminary data.</text>
</comment>
<accession>A0A921H3S9</accession>
<dbReference type="Proteomes" id="UP000742098">
    <property type="component" value="Unassembled WGS sequence"/>
</dbReference>
<dbReference type="EMBL" id="DYVS01000004">
    <property type="protein sequence ID" value="HJF69175.1"/>
    <property type="molecule type" value="Genomic_DNA"/>
</dbReference>
<sequence length="234" mass="26619">MYRIVIIICFAWILCGCMREMLFEDESLQTEEEIVMYQDGPFSFAYILRLPSLPSTASSAERNHRSIIDVLNGNRKAVELSYNQYQSLILMADEGLFNKSPLLRKLGNQLAQKRDYSVRLKFATYPNLEGDFSKHDAIYDASSQTVLLKTGEDIFSDRIILHEFLHVVQCELAGIKMTDKNEAHMEFEVMVLCDVIQTMIRKKLVASIDSEAYKGLVGGLSEPGYVIQVLSHGF</sequence>